<name>A0A235HKF0_AZOBR</name>
<evidence type="ECO:0000256" key="5">
    <source>
        <dbReference type="ARBA" id="ARBA00022692"/>
    </source>
</evidence>
<feature type="transmembrane region" description="Helical" evidence="9">
    <location>
        <begin position="56"/>
        <end position="75"/>
    </location>
</feature>
<keyword evidence="5 8" id="KW-0812">Transmembrane</keyword>
<evidence type="ECO:0000256" key="2">
    <source>
        <dbReference type="ARBA" id="ARBA00008034"/>
    </source>
</evidence>
<dbReference type="Gene3D" id="1.10.10.10">
    <property type="entry name" value="Winged helix-like DNA-binding domain superfamily/Winged helix DNA-binding domain"/>
    <property type="match status" value="1"/>
</dbReference>
<dbReference type="InterPro" id="IPR036388">
    <property type="entry name" value="WH-like_DNA-bd_sf"/>
</dbReference>
<organism evidence="10 11">
    <name type="scientific">Azospirillum brasilense</name>
    <dbReference type="NCBI Taxonomy" id="192"/>
    <lineage>
        <taxon>Bacteria</taxon>
        <taxon>Pseudomonadati</taxon>
        <taxon>Pseudomonadota</taxon>
        <taxon>Alphaproteobacteria</taxon>
        <taxon>Rhodospirillales</taxon>
        <taxon>Azospirillaceae</taxon>
        <taxon>Azospirillum</taxon>
    </lineage>
</organism>
<comment type="caution">
    <text evidence="10">The sequence shown here is derived from an EMBL/GenBank/DDBJ whole genome shotgun (WGS) entry which is preliminary data.</text>
</comment>
<sequence>MIATTIEEALRILTFQSGFNSAVVVAGTAALGLAGGTVGTFLLLRRRALVSDALSHATLPGIAVAFLVGAALGLPERSLPLLLAGAVASGVVGLLTVQALSRFNRLTEDSAIGAVLSVFFGLGVVLLSVIQNLELGGQAGLKTFILGQTAAMAQGEAIAIGLLAAGAALAVALLFKELRVLAFDPGFAAVQGWPVGALDLVLMGLATFVTVIGLQTVGLILVVALLIIPPAAARFWTDRLPALTVAAAVIGALSGWLGATLSALLPKLPAGAVIVLVAGGFFLLSFLFAPARGLVAAALRQGRLRLTFAERRALTDLLDGRPVAGSSALWLRLRGYTRGDVRKGGALTPAGQAAARAAARDRRLWERFLADYPALLPAHANWGVDPIDSVLPGDMVRLLEERSASS</sequence>
<dbReference type="PANTHER" id="PTHR30477:SF3">
    <property type="entry name" value="METAL TRANSPORT SYSTEM MEMBRANE PROTEIN CT_069-RELATED"/>
    <property type="match status" value="1"/>
</dbReference>
<dbReference type="InterPro" id="IPR001626">
    <property type="entry name" value="ABC_TroCD"/>
</dbReference>
<comment type="subcellular location">
    <subcellularLocation>
        <location evidence="1 8">Cell membrane</location>
        <topology evidence="1 8">Multi-pass membrane protein</topology>
    </subcellularLocation>
</comment>
<evidence type="ECO:0000256" key="3">
    <source>
        <dbReference type="ARBA" id="ARBA00022448"/>
    </source>
</evidence>
<evidence type="ECO:0000256" key="1">
    <source>
        <dbReference type="ARBA" id="ARBA00004651"/>
    </source>
</evidence>
<feature type="transmembrane region" description="Helical" evidence="9">
    <location>
        <begin position="22"/>
        <end position="44"/>
    </location>
</feature>
<proteinExistence type="inferred from homology"/>
<keyword evidence="6 9" id="KW-1133">Transmembrane helix</keyword>
<keyword evidence="4" id="KW-1003">Cell membrane</keyword>
<dbReference type="Pfam" id="PF00950">
    <property type="entry name" value="ABC-3"/>
    <property type="match status" value="1"/>
</dbReference>
<evidence type="ECO:0000313" key="11">
    <source>
        <dbReference type="Proteomes" id="UP000215367"/>
    </source>
</evidence>
<comment type="similarity">
    <text evidence="2 8">Belongs to the ABC-3 integral membrane protein family.</text>
</comment>
<dbReference type="InterPro" id="IPR037294">
    <property type="entry name" value="ABC_BtuC-like"/>
</dbReference>
<evidence type="ECO:0000256" key="8">
    <source>
        <dbReference type="RuleBase" id="RU003943"/>
    </source>
</evidence>
<evidence type="ECO:0000256" key="7">
    <source>
        <dbReference type="ARBA" id="ARBA00023136"/>
    </source>
</evidence>
<dbReference type="GO" id="GO:0055085">
    <property type="term" value="P:transmembrane transport"/>
    <property type="evidence" value="ECO:0007669"/>
    <property type="project" value="InterPro"/>
</dbReference>
<feature type="transmembrane region" description="Helical" evidence="9">
    <location>
        <begin position="151"/>
        <end position="175"/>
    </location>
</feature>
<dbReference type="SUPFAM" id="SSF81345">
    <property type="entry name" value="ABC transporter involved in vitamin B12 uptake, BtuC"/>
    <property type="match status" value="1"/>
</dbReference>
<dbReference type="RefSeq" id="WP_094301504.1">
    <property type="nucleotide sequence ID" value="NZ_NOWT01000001.1"/>
</dbReference>
<protein>
    <submittedName>
        <fullName evidence="10">Manganese transporter</fullName>
    </submittedName>
</protein>
<feature type="transmembrane region" description="Helical" evidence="9">
    <location>
        <begin position="271"/>
        <end position="295"/>
    </location>
</feature>
<dbReference type="GO" id="GO:0043190">
    <property type="term" value="C:ATP-binding cassette (ABC) transporter complex"/>
    <property type="evidence" value="ECO:0007669"/>
    <property type="project" value="InterPro"/>
</dbReference>
<dbReference type="Gene3D" id="1.10.3470.10">
    <property type="entry name" value="ABC transporter involved in vitamin B12 uptake, BtuC"/>
    <property type="match status" value="1"/>
</dbReference>
<evidence type="ECO:0000256" key="4">
    <source>
        <dbReference type="ARBA" id="ARBA00022475"/>
    </source>
</evidence>
<feature type="transmembrane region" description="Helical" evidence="9">
    <location>
        <begin position="112"/>
        <end position="131"/>
    </location>
</feature>
<dbReference type="Proteomes" id="UP000215367">
    <property type="component" value="Unassembled WGS sequence"/>
</dbReference>
<evidence type="ECO:0000256" key="9">
    <source>
        <dbReference type="SAM" id="Phobius"/>
    </source>
</evidence>
<keyword evidence="7 9" id="KW-0472">Membrane</keyword>
<dbReference type="AlphaFoldDB" id="A0A235HKF0"/>
<feature type="transmembrane region" description="Helical" evidence="9">
    <location>
        <begin position="240"/>
        <end position="265"/>
    </location>
</feature>
<dbReference type="EMBL" id="NOWT01000001">
    <property type="protein sequence ID" value="OYD86246.1"/>
    <property type="molecule type" value="Genomic_DNA"/>
</dbReference>
<gene>
    <name evidence="10" type="ORF">CHT98_01380</name>
</gene>
<dbReference type="CDD" id="cd06550">
    <property type="entry name" value="TM_ABC_iron-siderophores_like"/>
    <property type="match status" value="1"/>
</dbReference>
<keyword evidence="3 8" id="KW-0813">Transport</keyword>
<dbReference type="PANTHER" id="PTHR30477">
    <property type="entry name" value="ABC-TRANSPORTER METAL-BINDING PROTEIN"/>
    <property type="match status" value="1"/>
</dbReference>
<evidence type="ECO:0000256" key="6">
    <source>
        <dbReference type="ARBA" id="ARBA00022989"/>
    </source>
</evidence>
<evidence type="ECO:0000313" key="10">
    <source>
        <dbReference type="EMBL" id="OYD86246.1"/>
    </source>
</evidence>
<feature type="transmembrane region" description="Helical" evidence="9">
    <location>
        <begin position="212"/>
        <end position="233"/>
    </location>
</feature>
<reference evidence="10 11" key="1">
    <citation type="submission" date="2017-07" db="EMBL/GenBank/DDBJ databases">
        <title>Whole genome sequence of Azospirillum brasilense 2A1, a potential biofertilizer strain.</title>
        <authorList>
            <person name="Fontana C.A."/>
            <person name="Toffoli L.M."/>
            <person name="Salazar S.M."/>
            <person name="Puglisi E."/>
            <person name="Pedraza R."/>
            <person name="Bassi D."/>
            <person name="Cocconcelli P.S."/>
        </authorList>
    </citation>
    <scope>NUCLEOTIDE SEQUENCE [LARGE SCALE GENOMIC DNA]</scope>
    <source>
        <strain evidence="10 11">2A1</strain>
    </source>
</reference>
<feature type="transmembrane region" description="Helical" evidence="9">
    <location>
        <begin position="81"/>
        <end position="100"/>
    </location>
</feature>
<dbReference type="GO" id="GO:0010043">
    <property type="term" value="P:response to zinc ion"/>
    <property type="evidence" value="ECO:0007669"/>
    <property type="project" value="TreeGrafter"/>
</dbReference>
<accession>A0A235HKF0</accession>